<proteinExistence type="predicted"/>
<accession>A0A926D916</accession>
<evidence type="ECO:0000256" key="1">
    <source>
        <dbReference type="ARBA" id="ARBA00001964"/>
    </source>
</evidence>
<protein>
    <submittedName>
        <fullName evidence="6">Dehydrogenase</fullName>
    </submittedName>
</protein>
<evidence type="ECO:0000256" key="2">
    <source>
        <dbReference type="ARBA" id="ARBA00023002"/>
    </source>
</evidence>
<dbReference type="Pfam" id="PF02780">
    <property type="entry name" value="Transketolase_C"/>
    <property type="match status" value="1"/>
</dbReference>
<evidence type="ECO:0000256" key="3">
    <source>
        <dbReference type="ARBA" id="ARBA00023052"/>
    </source>
</evidence>
<dbReference type="Gene3D" id="3.40.50.920">
    <property type="match status" value="1"/>
</dbReference>
<dbReference type="SUPFAM" id="SSF52922">
    <property type="entry name" value="TK C-terminal domain-like"/>
    <property type="match status" value="1"/>
</dbReference>
<comment type="caution">
    <text evidence="6">The sequence shown here is derived from an EMBL/GenBank/DDBJ whole genome shotgun (WGS) entry which is preliminary data.</text>
</comment>
<evidence type="ECO:0000256" key="4">
    <source>
        <dbReference type="ARBA" id="ARBA00051911"/>
    </source>
</evidence>
<dbReference type="Pfam" id="PF02779">
    <property type="entry name" value="Transket_pyr"/>
    <property type="match status" value="1"/>
</dbReference>
<keyword evidence="2" id="KW-0560">Oxidoreductase</keyword>
<keyword evidence="3" id="KW-0786">Thiamine pyrophosphate</keyword>
<comment type="catalytic activity">
    <reaction evidence="4">
        <text>N(6)-[(R)-lipoyl]-L-lysyl-[protein] + 2-oxoglutarate + H(+) = N(6)-[(R)-S(8)-succinyldihydrolipoyl]-L-lysyl-[protein] + CO2</text>
        <dbReference type="Rhea" id="RHEA:12188"/>
        <dbReference type="Rhea" id="RHEA-COMP:10474"/>
        <dbReference type="Rhea" id="RHEA-COMP:20092"/>
        <dbReference type="ChEBI" id="CHEBI:15378"/>
        <dbReference type="ChEBI" id="CHEBI:16526"/>
        <dbReference type="ChEBI" id="CHEBI:16810"/>
        <dbReference type="ChEBI" id="CHEBI:83099"/>
        <dbReference type="ChEBI" id="CHEBI:83120"/>
        <dbReference type="EC" id="1.2.4.2"/>
    </reaction>
</comment>
<sequence>MPKSLFIDPEKNFEKREIVLQDIPVCHYNKTVAEEKENFTKEELLGMYEDMVSIREFETMLMTIKQKGNYNDKEFTYPGPAHLAAGQEATAVGEAFSLGVDDLIFGSHRSHHEVIAKGLSAIKKLPDEKLIEIMKSFNDGVNYGIIQKYSGEKTVKEQAEDFFIFGIMSELFAKDCGFSRGLGGSMHAFFLPFGIFPNNAIVGGSGPIATGAALYKKCNKKDGVVVANLGDGSAARGPVFEAMNFAAMQQFTKLWEDGYRGGLPVIFNFSNNHYGMGGQTKGETMAYGDLVRLGCISENQMNAERVNGWNPLAVIDAYRRKIADIKAGNGPVLLDMVTYRFTGHSTSDAMSYRTNEELEAWQQYDPLTVFPKQIVDAGVATQEEVDAIHDKAIDRNKRMFMLASDLEVAPYTDYKKHPDFIEKFMFSNQKVEKMDDRPCEVNHPKEENPRYKKIQTLARYAYDEKGKEIPKLKLYNIRDGLFEAIFDKYYTDPTLISYGEDVRDWGGAFAVYRGLTEALPHHRLFNAPISESAIVGTAVGYGMAGGRAIVELMYCDFIGCAGDEIFNQLAKWQSMSAGGLKMPVVLRVSVGSKYGAQHSQDWTALCAHIPGLKVVFPATPYDAKGLMTAALNGTDPVVFFESQRIYDMGERFVKDGVPKESYEVPFGEPAIRREGKDITILTIGSTLYTAIKAADQLQEKYGISAEIIDARSIVPFNYEKVVESVKKTGRIVLASDACTRGNILNDMAENITQLAFDYLDAPPVVVGAKNWITPAFEFDHEFFPQPEWILDAIHEKILPLPGYTTTQNFTSMELLRKSKLGV</sequence>
<dbReference type="InterPro" id="IPR001017">
    <property type="entry name" value="DH_E1"/>
</dbReference>
<evidence type="ECO:0000259" key="5">
    <source>
        <dbReference type="SMART" id="SM00861"/>
    </source>
</evidence>
<dbReference type="Proteomes" id="UP000651482">
    <property type="component" value="Unassembled WGS sequence"/>
</dbReference>
<dbReference type="InterPro" id="IPR033248">
    <property type="entry name" value="Transketolase_C"/>
</dbReference>
<dbReference type="EMBL" id="JACRSN010000020">
    <property type="protein sequence ID" value="MBC8534625.1"/>
    <property type="molecule type" value="Genomic_DNA"/>
</dbReference>
<feature type="domain" description="Transketolase-like pyrimidine-binding" evidence="5">
    <location>
        <begin position="475"/>
        <end position="648"/>
    </location>
</feature>
<reference evidence="6" key="1">
    <citation type="submission" date="2020-08" db="EMBL/GenBank/DDBJ databases">
        <title>Genome public.</title>
        <authorList>
            <person name="Liu C."/>
            <person name="Sun Q."/>
        </authorList>
    </citation>
    <scope>NUCLEOTIDE SEQUENCE</scope>
    <source>
        <strain evidence="6">NSJ-40</strain>
    </source>
</reference>
<evidence type="ECO:0000313" key="6">
    <source>
        <dbReference type="EMBL" id="MBC8534625.1"/>
    </source>
</evidence>
<dbReference type="Gene3D" id="3.40.50.970">
    <property type="match status" value="2"/>
</dbReference>
<organism evidence="6 7">
    <name type="scientific">Yeguia hominis</name>
    <dbReference type="NCBI Taxonomy" id="2763662"/>
    <lineage>
        <taxon>Bacteria</taxon>
        <taxon>Bacillati</taxon>
        <taxon>Bacillota</taxon>
        <taxon>Clostridia</taxon>
        <taxon>Eubacteriales</taxon>
        <taxon>Yeguiaceae</taxon>
        <taxon>Yeguia</taxon>
    </lineage>
</organism>
<comment type="cofactor">
    <cofactor evidence="1">
        <name>thiamine diphosphate</name>
        <dbReference type="ChEBI" id="CHEBI:58937"/>
    </cofactor>
</comment>
<dbReference type="Pfam" id="PF00676">
    <property type="entry name" value="E1_dh"/>
    <property type="match status" value="1"/>
</dbReference>
<dbReference type="InterPro" id="IPR029061">
    <property type="entry name" value="THDP-binding"/>
</dbReference>
<gene>
    <name evidence="6" type="ORF">IAG03_11650</name>
</gene>
<dbReference type="RefSeq" id="WP_249320211.1">
    <property type="nucleotide sequence ID" value="NZ_JACRSN010000020.1"/>
</dbReference>
<keyword evidence="7" id="KW-1185">Reference proteome</keyword>
<dbReference type="GO" id="GO:0004591">
    <property type="term" value="F:oxoglutarate dehydrogenase (succinyl-transferring) activity"/>
    <property type="evidence" value="ECO:0007669"/>
    <property type="project" value="UniProtKB-EC"/>
</dbReference>
<evidence type="ECO:0000313" key="7">
    <source>
        <dbReference type="Proteomes" id="UP000651482"/>
    </source>
</evidence>
<dbReference type="InterPro" id="IPR009014">
    <property type="entry name" value="Transketo_C/PFOR_II"/>
</dbReference>
<dbReference type="AlphaFoldDB" id="A0A926D916"/>
<dbReference type="PANTHER" id="PTHR43257:SF2">
    <property type="entry name" value="PYRUVATE DEHYDROGENASE E1 COMPONENT SUBUNIT BETA"/>
    <property type="match status" value="1"/>
</dbReference>
<dbReference type="PANTHER" id="PTHR43257">
    <property type="entry name" value="PYRUVATE DEHYDROGENASE E1 COMPONENT BETA SUBUNIT"/>
    <property type="match status" value="1"/>
</dbReference>
<dbReference type="SUPFAM" id="SSF52518">
    <property type="entry name" value="Thiamin diphosphate-binding fold (THDP-binding)"/>
    <property type="match status" value="2"/>
</dbReference>
<dbReference type="InterPro" id="IPR005475">
    <property type="entry name" value="Transketolase-like_Pyr-bd"/>
</dbReference>
<name>A0A926D916_9FIRM</name>
<dbReference type="SMART" id="SM00861">
    <property type="entry name" value="Transket_pyr"/>
    <property type="match status" value="1"/>
</dbReference>
<dbReference type="CDD" id="cd02000">
    <property type="entry name" value="TPP_E1_PDC_ADC_BCADC"/>
    <property type="match status" value="1"/>
</dbReference>